<dbReference type="Pfam" id="PF00534">
    <property type="entry name" value="Glycos_transf_1"/>
    <property type="match status" value="1"/>
</dbReference>
<dbReference type="AlphaFoldDB" id="J9FUS0"/>
<feature type="domain" description="Glycosyl transferase family 1" evidence="1">
    <location>
        <begin position="6"/>
        <end position="130"/>
    </location>
</feature>
<dbReference type="EMBL" id="AMCI01008408">
    <property type="protein sequence ID" value="EJW91084.1"/>
    <property type="molecule type" value="Genomic_DNA"/>
</dbReference>
<evidence type="ECO:0000313" key="2">
    <source>
        <dbReference type="EMBL" id="EJW91084.1"/>
    </source>
</evidence>
<sequence>WNHIYKKVPEWELILVGDGPEKEKLEKLALSLGAQRIKFMGHSAYPAAYYQQAAVLCLTSTTEGWPLCLTEAQANGVIPIAYACSAGVKEILSPSGTNGFLIPPFHKRTYAKTLCQLLLNPHLQKQMQQHVIQKAKDYSIEQV</sequence>
<name>J9FUS0_9ZZZZ</name>
<evidence type="ECO:0000259" key="1">
    <source>
        <dbReference type="Pfam" id="PF00534"/>
    </source>
</evidence>
<gene>
    <name evidence="2" type="ORF">EVA_20809</name>
</gene>
<dbReference type="PANTHER" id="PTHR12526:SF628">
    <property type="entry name" value="MANNOSYLGLUCOSYLGLYCERATE SYNTHASE"/>
    <property type="match status" value="1"/>
</dbReference>
<dbReference type="GO" id="GO:0016757">
    <property type="term" value="F:glycosyltransferase activity"/>
    <property type="evidence" value="ECO:0007669"/>
    <property type="project" value="UniProtKB-KW"/>
</dbReference>
<protein>
    <submittedName>
        <fullName evidence="2">Glycosyl transferase group 1</fullName>
        <ecNumber evidence="2">2.4.-.-</ecNumber>
    </submittedName>
</protein>
<dbReference type="EC" id="2.4.-.-" evidence="2"/>
<dbReference type="InterPro" id="IPR001296">
    <property type="entry name" value="Glyco_trans_1"/>
</dbReference>
<reference evidence="2" key="1">
    <citation type="journal article" date="2012" name="PLoS ONE">
        <title>Gene sets for utilization of primary and secondary nutrition supplies in the distal gut of endangered iberian lynx.</title>
        <authorList>
            <person name="Alcaide M."/>
            <person name="Messina E."/>
            <person name="Richter M."/>
            <person name="Bargiela R."/>
            <person name="Peplies J."/>
            <person name="Huws S.A."/>
            <person name="Newbold C.J."/>
            <person name="Golyshin P.N."/>
            <person name="Simon M.A."/>
            <person name="Lopez G."/>
            <person name="Yakimov M.M."/>
            <person name="Ferrer M."/>
        </authorList>
    </citation>
    <scope>NUCLEOTIDE SEQUENCE</scope>
</reference>
<organism evidence="2">
    <name type="scientific">gut metagenome</name>
    <dbReference type="NCBI Taxonomy" id="749906"/>
    <lineage>
        <taxon>unclassified sequences</taxon>
        <taxon>metagenomes</taxon>
        <taxon>organismal metagenomes</taxon>
    </lineage>
</organism>
<dbReference type="Gene3D" id="3.40.50.2000">
    <property type="entry name" value="Glycogen Phosphorylase B"/>
    <property type="match status" value="1"/>
</dbReference>
<accession>J9FUS0</accession>
<comment type="caution">
    <text evidence="2">The sequence shown here is derived from an EMBL/GenBank/DDBJ whole genome shotgun (WGS) entry which is preliminary data.</text>
</comment>
<dbReference type="SUPFAM" id="SSF53756">
    <property type="entry name" value="UDP-Glycosyltransferase/glycogen phosphorylase"/>
    <property type="match status" value="1"/>
</dbReference>
<feature type="non-terminal residue" evidence="2">
    <location>
        <position position="143"/>
    </location>
</feature>
<feature type="non-terminal residue" evidence="2">
    <location>
        <position position="1"/>
    </location>
</feature>
<dbReference type="PANTHER" id="PTHR12526">
    <property type="entry name" value="GLYCOSYLTRANSFERASE"/>
    <property type="match status" value="1"/>
</dbReference>
<keyword evidence="2" id="KW-0328">Glycosyltransferase</keyword>
<keyword evidence="2" id="KW-0808">Transferase</keyword>
<proteinExistence type="predicted"/>